<dbReference type="GO" id="GO:0072686">
    <property type="term" value="C:mitotic spindle"/>
    <property type="evidence" value="ECO:0007669"/>
    <property type="project" value="TreeGrafter"/>
</dbReference>
<name>A0A146M5Q1_LYGHE</name>
<dbReference type="PANTHER" id="PTHR12086:SF9">
    <property type="entry name" value="EF-HAND DOMAIN-CONTAINING PROTEIN 1"/>
    <property type="match status" value="1"/>
</dbReference>
<organism evidence="8">
    <name type="scientific">Lygus hesperus</name>
    <name type="common">Western plant bug</name>
    <dbReference type="NCBI Taxonomy" id="30085"/>
    <lineage>
        <taxon>Eukaryota</taxon>
        <taxon>Metazoa</taxon>
        <taxon>Ecdysozoa</taxon>
        <taxon>Arthropoda</taxon>
        <taxon>Hexapoda</taxon>
        <taxon>Insecta</taxon>
        <taxon>Pterygota</taxon>
        <taxon>Neoptera</taxon>
        <taxon>Paraneoptera</taxon>
        <taxon>Hemiptera</taxon>
        <taxon>Heteroptera</taxon>
        <taxon>Panheteroptera</taxon>
        <taxon>Cimicomorpha</taxon>
        <taxon>Miridae</taxon>
        <taxon>Mirini</taxon>
        <taxon>Lygus</taxon>
    </lineage>
</organism>
<dbReference type="SMART" id="SM00676">
    <property type="entry name" value="DM10"/>
    <property type="match status" value="1"/>
</dbReference>
<evidence type="ECO:0000256" key="4">
    <source>
        <dbReference type="ARBA" id="ARBA00023212"/>
    </source>
</evidence>
<feature type="region of interest" description="Disordered" evidence="6">
    <location>
        <begin position="77"/>
        <end position="103"/>
    </location>
</feature>
<evidence type="ECO:0000256" key="6">
    <source>
        <dbReference type="SAM" id="MobiDB-lite"/>
    </source>
</evidence>
<gene>
    <name evidence="8" type="primary">Efhc1_2</name>
    <name evidence="8" type="ORF">g.4232</name>
</gene>
<evidence type="ECO:0000256" key="3">
    <source>
        <dbReference type="ARBA" id="ARBA00022737"/>
    </source>
</evidence>
<protein>
    <submittedName>
        <fullName evidence="8">EF-hand domain-containing protein 1</fullName>
    </submittedName>
</protein>
<reference evidence="8" key="1">
    <citation type="journal article" date="2016" name="Gigascience">
        <title>De novo construction of an expanded transcriptome assembly for the western tarnished plant bug, Lygus hesperus.</title>
        <authorList>
            <person name="Tassone E.E."/>
            <person name="Geib S.M."/>
            <person name="Hall B."/>
            <person name="Fabrick J.A."/>
            <person name="Brent C.S."/>
            <person name="Hull J.J."/>
        </authorList>
    </citation>
    <scope>NUCLEOTIDE SEQUENCE</scope>
</reference>
<evidence type="ECO:0000256" key="2">
    <source>
        <dbReference type="ARBA" id="ARBA00022490"/>
    </source>
</evidence>
<dbReference type="GO" id="GO:0043014">
    <property type="term" value="F:alpha-tubulin binding"/>
    <property type="evidence" value="ECO:0007669"/>
    <property type="project" value="TreeGrafter"/>
</dbReference>
<dbReference type="InterPro" id="IPR006602">
    <property type="entry name" value="DM10_dom"/>
</dbReference>
<feature type="domain" description="DM10" evidence="7">
    <location>
        <begin position="1"/>
        <end position="60"/>
    </location>
</feature>
<dbReference type="PANTHER" id="PTHR12086">
    <property type="entry name" value="EF-HAND DOMAIN C-TERMINAL CONTAINING PROTEIN"/>
    <property type="match status" value="1"/>
</dbReference>
<keyword evidence="4" id="KW-0206">Cytoskeleton</keyword>
<evidence type="ECO:0000256" key="1">
    <source>
        <dbReference type="ARBA" id="ARBA00004430"/>
    </source>
</evidence>
<dbReference type="PROSITE" id="PS51336">
    <property type="entry name" value="DM10"/>
    <property type="match status" value="2"/>
</dbReference>
<dbReference type="EMBL" id="GDHC01004297">
    <property type="protein sequence ID" value="JAQ14332.1"/>
    <property type="molecule type" value="Transcribed_RNA"/>
</dbReference>
<dbReference type="Pfam" id="PF06565">
    <property type="entry name" value="DM10_dom"/>
    <property type="match status" value="2"/>
</dbReference>
<accession>A0A146M5Q1</accession>
<comment type="subcellular location">
    <subcellularLocation>
        <location evidence="1">Cytoplasm</location>
        <location evidence="1">Cytoskeleton</location>
        <location evidence="1">Cilium axoneme</location>
    </subcellularLocation>
</comment>
<sequence length="208" mass="23263">CSITFTNDCDGNGDRQSPKDTNAYLTADDFQLGTLVNIYSRAFFLYDCDDYTRDYLGQHNKNTSPFAKPLTERDELAMQHSQGKKNNTSNNSNGVSKGDRDKMMNRTTSYDDAHLACFNNDAFRFVACLANAAEEAEAQRRFIVCFYLSDYTVAMAELTPVNGGSTVSKTFSRRAVASLHDPDVLRIGNVVTLDGLAYQLLDMDEHTR</sequence>
<proteinExistence type="predicted"/>
<keyword evidence="5" id="KW-0966">Cell projection</keyword>
<evidence type="ECO:0000313" key="8">
    <source>
        <dbReference type="EMBL" id="JAQ14332.1"/>
    </source>
</evidence>
<evidence type="ECO:0000259" key="7">
    <source>
        <dbReference type="PROSITE" id="PS51336"/>
    </source>
</evidence>
<evidence type="ECO:0000256" key="5">
    <source>
        <dbReference type="ARBA" id="ARBA00023273"/>
    </source>
</evidence>
<dbReference type="Gene3D" id="2.30.29.170">
    <property type="match status" value="2"/>
</dbReference>
<keyword evidence="3" id="KW-0677">Repeat</keyword>
<keyword evidence="2" id="KW-0963">Cytoplasm</keyword>
<feature type="domain" description="DM10" evidence="7">
    <location>
        <begin position="119"/>
        <end position="208"/>
    </location>
</feature>
<dbReference type="GO" id="GO:0005930">
    <property type="term" value="C:axoneme"/>
    <property type="evidence" value="ECO:0007669"/>
    <property type="project" value="UniProtKB-SubCell"/>
</dbReference>
<feature type="compositionally biased region" description="Low complexity" evidence="6">
    <location>
        <begin position="84"/>
        <end position="96"/>
    </location>
</feature>
<dbReference type="GO" id="GO:0000281">
    <property type="term" value="P:mitotic cytokinesis"/>
    <property type="evidence" value="ECO:0007669"/>
    <property type="project" value="TreeGrafter"/>
</dbReference>
<dbReference type="InterPro" id="IPR040193">
    <property type="entry name" value="EFHC1/EFHC2/EFHB"/>
</dbReference>
<feature type="non-terminal residue" evidence="8">
    <location>
        <position position="1"/>
    </location>
</feature>
<dbReference type="AlphaFoldDB" id="A0A146M5Q1"/>
<dbReference type="GO" id="GO:0007052">
    <property type="term" value="P:mitotic spindle organization"/>
    <property type="evidence" value="ECO:0007669"/>
    <property type="project" value="TreeGrafter"/>
</dbReference>
<dbReference type="GO" id="GO:0060285">
    <property type="term" value="P:cilium-dependent cell motility"/>
    <property type="evidence" value="ECO:0007669"/>
    <property type="project" value="TreeGrafter"/>
</dbReference>